<feature type="domain" description="Calponin-homology (CH)" evidence="3">
    <location>
        <begin position="516"/>
        <end position="618"/>
    </location>
</feature>
<dbReference type="EMBL" id="GEEE01013540">
    <property type="protein sequence ID" value="JAP49685.1"/>
    <property type="molecule type" value="Transcribed_RNA"/>
</dbReference>
<dbReference type="SUPFAM" id="SSF47576">
    <property type="entry name" value="Calponin-homology domain, CH-domain"/>
    <property type="match status" value="1"/>
</dbReference>
<dbReference type="InterPro" id="IPR039959">
    <property type="entry name" value="Fimbrin/Plastin"/>
</dbReference>
<dbReference type="GO" id="GO:0051015">
    <property type="term" value="F:actin filament binding"/>
    <property type="evidence" value="ECO:0007669"/>
    <property type="project" value="InterPro"/>
</dbReference>
<dbReference type="GO" id="GO:0005737">
    <property type="term" value="C:cytoplasm"/>
    <property type="evidence" value="ECO:0007669"/>
    <property type="project" value="TreeGrafter"/>
</dbReference>
<dbReference type="SMART" id="SM00033">
    <property type="entry name" value="CH"/>
    <property type="match status" value="4"/>
</dbReference>
<keyword evidence="1" id="KW-0677">Repeat</keyword>
<proteinExistence type="predicted"/>
<dbReference type="PROSITE" id="PS50021">
    <property type="entry name" value="CH"/>
    <property type="match status" value="4"/>
</dbReference>
<feature type="domain" description="Calponin-homology (CH)" evidence="3">
    <location>
        <begin position="116"/>
        <end position="237"/>
    </location>
</feature>
<evidence type="ECO:0000259" key="3">
    <source>
        <dbReference type="PROSITE" id="PS50021"/>
    </source>
</evidence>
<dbReference type="GO" id="GO:0051017">
    <property type="term" value="P:actin filament bundle assembly"/>
    <property type="evidence" value="ECO:0007669"/>
    <property type="project" value="InterPro"/>
</dbReference>
<feature type="domain" description="Calponin-homology (CH)" evidence="3">
    <location>
        <begin position="265"/>
        <end position="379"/>
    </location>
</feature>
<dbReference type="Gene3D" id="1.10.418.10">
    <property type="entry name" value="Calponin-like domain"/>
    <property type="match status" value="4"/>
</dbReference>
<dbReference type="PANTHER" id="PTHR19961">
    <property type="entry name" value="FIMBRIN/PLASTIN"/>
    <property type="match status" value="1"/>
</dbReference>
<reference evidence="4" key="1">
    <citation type="submission" date="2016-01" db="EMBL/GenBank/DDBJ databases">
        <title>Reference transcriptome for the parasite Schistocephalus solidus: insights into the molecular evolution of parasitism.</title>
        <authorList>
            <person name="Hebert F.O."/>
            <person name="Grambauer S."/>
            <person name="Barber I."/>
            <person name="Landry C.R."/>
            <person name="Aubin-Horth N."/>
        </authorList>
    </citation>
    <scope>NUCLEOTIDE SEQUENCE</scope>
</reference>
<dbReference type="GO" id="GO:0005884">
    <property type="term" value="C:actin filament"/>
    <property type="evidence" value="ECO:0007669"/>
    <property type="project" value="TreeGrafter"/>
</dbReference>
<evidence type="ECO:0000313" key="4">
    <source>
        <dbReference type="EMBL" id="JAP49685.1"/>
    </source>
</evidence>
<dbReference type="CDD" id="cd21301">
    <property type="entry name" value="CH_PLS_rpt4"/>
    <property type="match status" value="1"/>
</dbReference>
<name>A0A0X3PCN8_SCHSO</name>
<dbReference type="PROSITE" id="PS00020">
    <property type="entry name" value="ACTININ_2"/>
    <property type="match status" value="1"/>
</dbReference>
<protein>
    <recommendedName>
        <fullName evidence="3">Calponin-homology (CH) domain-containing protein</fullName>
    </recommendedName>
</protein>
<accession>A0A0X3PCN8</accession>
<evidence type="ECO:0000256" key="1">
    <source>
        <dbReference type="ARBA" id="ARBA00022737"/>
    </source>
</evidence>
<dbReference type="InterPro" id="IPR001589">
    <property type="entry name" value="Actinin_actin-bd_CS"/>
</dbReference>
<evidence type="ECO:0000256" key="2">
    <source>
        <dbReference type="ARBA" id="ARBA00023203"/>
    </source>
</evidence>
<sequence>METGMNNSAHQFDEEQLEDLHIVFPDLQTKGAIPRDEIRDALQQLGCPIAGHELRELQGNQKKGALCDLEELYTLYMKAKKLKIDSKQIRKDALLRGASEVKEYEGVVGGKHTVTESEERAFTNWINKHLKDDKECTEMGLLPISIEVDGQLYNRCKNGIILSKIVNIAVPNTIDERIIEKGDSMSALFKRNENLTLVINSAAAIGCCVVNIGPEDILQGKRHLVLGLIWQLIRKAIVDTITIAQHNELAALLLPGETLEELSALKPEELLMRWVNFHLTNAGSDRRLTNFHSDINDSVIYAILMDQIAPVDKKAHMISSQAILDEYDIQKRAGIVMENARILDASSLLSPEDIYLASDTNQRDKLNLGFVATLFNMYPGLENPGDLEIQPESLEEKTYRNWMNSMGVSPFVSHLYSNLSDGLVLLQLIDIIRPNTINWKSVTSTFDERRKLFQKQNNCVLVIEYAKSIGLKLVNVSGENIREGAQKQVLGSCFQFMRSYTNKLLREAAGADKSAPIEDAEILAWVNNHLQAVGEPTITSFRDPSLATAKPIVAVLESIAPRSTSRSMLLEDNFANAVYALSSCRKAGARVYALPEHICQTNSKMITTIFACLIVLSYNLQQKAQEQQR</sequence>
<dbReference type="PANTHER" id="PTHR19961:SF18">
    <property type="entry name" value="FI19014P1"/>
    <property type="match status" value="1"/>
</dbReference>
<feature type="domain" description="Calponin-homology (CH)" evidence="3">
    <location>
        <begin position="393"/>
        <end position="501"/>
    </location>
</feature>
<organism evidence="4">
    <name type="scientific">Schistocephalus solidus</name>
    <name type="common">Tapeworm</name>
    <dbReference type="NCBI Taxonomy" id="70667"/>
    <lineage>
        <taxon>Eukaryota</taxon>
        <taxon>Metazoa</taxon>
        <taxon>Spiralia</taxon>
        <taxon>Lophotrochozoa</taxon>
        <taxon>Platyhelminthes</taxon>
        <taxon>Cestoda</taxon>
        <taxon>Eucestoda</taxon>
        <taxon>Diphyllobothriidea</taxon>
        <taxon>Diphyllobothriidae</taxon>
        <taxon>Schistocephalus</taxon>
    </lineage>
</organism>
<dbReference type="AlphaFoldDB" id="A0A0X3PCN8"/>
<dbReference type="Pfam" id="PF00307">
    <property type="entry name" value="CH"/>
    <property type="match status" value="4"/>
</dbReference>
<keyword evidence="2" id="KW-0009">Actin-binding</keyword>
<gene>
    <name evidence="4" type="ORF">TR142313</name>
</gene>
<dbReference type="PROSITE" id="PS00019">
    <property type="entry name" value="ACTININ_1"/>
    <property type="match status" value="2"/>
</dbReference>
<dbReference type="InterPro" id="IPR036872">
    <property type="entry name" value="CH_dom_sf"/>
</dbReference>
<dbReference type="GO" id="GO:0051639">
    <property type="term" value="P:actin filament network formation"/>
    <property type="evidence" value="ECO:0007669"/>
    <property type="project" value="TreeGrafter"/>
</dbReference>
<dbReference type="GO" id="GO:0032432">
    <property type="term" value="C:actin filament bundle"/>
    <property type="evidence" value="ECO:0007669"/>
    <property type="project" value="TreeGrafter"/>
</dbReference>
<dbReference type="InterPro" id="IPR001715">
    <property type="entry name" value="CH_dom"/>
</dbReference>